<comment type="caution">
    <text evidence="1">The sequence shown here is derived from an EMBL/GenBank/DDBJ whole genome shotgun (WGS) entry which is preliminary data.</text>
</comment>
<accession>A0ABV1S2Q0</accession>
<evidence type="ECO:0000313" key="2">
    <source>
        <dbReference type="Proteomes" id="UP001467674"/>
    </source>
</evidence>
<evidence type="ECO:0000313" key="1">
    <source>
        <dbReference type="EMBL" id="MER3120809.1"/>
    </source>
</evidence>
<dbReference type="RefSeq" id="WP_350385266.1">
    <property type="nucleotide sequence ID" value="NZ_JBEOME010000002.1"/>
</dbReference>
<dbReference type="Proteomes" id="UP001467674">
    <property type="component" value="Unassembled WGS sequence"/>
</dbReference>
<dbReference type="EMBL" id="JBEOME010000002">
    <property type="protein sequence ID" value="MER3120809.1"/>
    <property type="molecule type" value="Genomic_DNA"/>
</dbReference>
<proteinExistence type="predicted"/>
<keyword evidence="2" id="KW-1185">Reference proteome</keyword>
<organism evidence="1 2">
    <name type="scientific">Bacillus altitudinis</name>
    <dbReference type="NCBI Taxonomy" id="293387"/>
    <lineage>
        <taxon>Bacteria</taxon>
        <taxon>Bacillati</taxon>
        <taxon>Bacillota</taxon>
        <taxon>Bacilli</taxon>
        <taxon>Bacillales</taxon>
        <taxon>Bacillaceae</taxon>
        <taxon>Bacillus</taxon>
    </lineage>
</organism>
<gene>
    <name evidence="1" type="ORF">ABQG71_06355</name>
</gene>
<protein>
    <submittedName>
        <fullName evidence="1">Uncharacterized protein</fullName>
    </submittedName>
</protein>
<name>A0ABV1S2Q0_BACAB</name>
<sequence length="61" mass="6868">MQSLVTTVTPGNRYMTTKMMRELITKTASVGNRPTESTPTFAWFSKNIKQNRTELEAVADS</sequence>
<reference evidence="1 2" key="1">
    <citation type="submission" date="2024-06" db="EMBL/GenBank/DDBJ databases">
        <title>Construction of an artificial bacterial consortium using nitrogen cycle bacteria from Cuatro Cienegas Basin and a mangrove forest.</title>
        <authorList>
            <person name="Aguilera-Najera D."/>
            <person name="Marquez-Cianci L."/>
            <person name="Martinez-Perez E."/>
            <person name="Rosas-Barrera M."/>
            <person name="Rodriguez-Cruz U.E."/>
            <person name="Tapia-Lopez R."/>
            <person name="Eguiarte L.E."/>
            <person name="Souza-Saldivar V."/>
        </authorList>
    </citation>
    <scope>NUCLEOTIDE SEQUENCE [LARGE SCALE GENOMIC DNA]</scope>
    <source>
        <strain evidence="1 2">S14-15</strain>
    </source>
</reference>